<reference evidence="1" key="1">
    <citation type="submission" date="2022-04" db="EMBL/GenBank/DDBJ databases">
        <title>Genome of the entomopathogenic fungus Entomophthora muscae.</title>
        <authorList>
            <person name="Elya C."/>
            <person name="Lovett B.R."/>
            <person name="Lee E."/>
            <person name="Macias A.M."/>
            <person name="Hajek A.E."/>
            <person name="De Bivort B.L."/>
            <person name="Kasson M.T."/>
            <person name="De Fine Licht H.H."/>
            <person name="Stajich J.E."/>
        </authorList>
    </citation>
    <scope>NUCLEOTIDE SEQUENCE</scope>
    <source>
        <strain evidence="1">Berkeley</strain>
    </source>
</reference>
<proteinExistence type="predicted"/>
<dbReference type="EC" id="3.2.1.58" evidence="1"/>
<keyword evidence="2" id="KW-1185">Reference proteome</keyword>
<protein>
    <submittedName>
        <fullName evidence="1">Cell surface mannoprotein mp65</fullName>
        <ecNumber evidence="1">3.2.1.58</ecNumber>
    </submittedName>
</protein>
<gene>
    <name evidence="1" type="primary">MP65_1</name>
    <name evidence="1" type="ORF">DSO57_1017331</name>
</gene>
<accession>A0ACC2RVZ5</accession>
<keyword evidence="1" id="KW-0326">Glycosidase</keyword>
<organism evidence="1 2">
    <name type="scientific">Entomophthora muscae</name>
    <dbReference type="NCBI Taxonomy" id="34485"/>
    <lineage>
        <taxon>Eukaryota</taxon>
        <taxon>Fungi</taxon>
        <taxon>Fungi incertae sedis</taxon>
        <taxon>Zoopagomycota</taxon>
        <taxon>Entomophthoromycotina</taxon>
        <taxon>Entomophthoromycetes</taxon>
        <taxon>Entomophthorales</taxon>
        <taxon>Entomophthoraceae</taxon>
        <taxon>Entomophthora</taxon>
    </lineage>
</organism>
<evidence type="ECO:0000313" key="1">
    <source>
        <dbReference type="EMBL" id="KAJ9054192.1"/>
    </source>
</evidence>
<dbReference type="EMBL" id="QTSX02006462">
    <property type="protein sequence ID" value="KAJ9054192.1"/>
    <property type="molecule type" value="Genomic_DNA"/>
</dbReference>
<comment type="caution">
    <text evidence="1">The sequence shown here is derived from an EMBL/GenBank/DDBJ whole genome shotgun (WGS) entry which is preliminary data.</text>
</comment>
<dbReference type="Proteomes" id="UP001165960">
    <property type="component" value="Unassembled WGS sequence"/>
</dbReference>
<keyword evidence="1" id="KW-0378">Hydrolase</keyword>
<sequence length="292" mass="32879">MKIILLVLGILSFIGCAKSLSGFTYSTILKSGCKRRSQLVKELRIINRRTKHIRIYGNDCNQVQRIISVIIRHRLRLRVLVGIWTRDNKLKQESNRLVRLLRKKRSYKKYISGVVVGNEDVFNGVPSGVVAGNIRSVRAKFRRNGLGRIAISTAEAGHKWSPDLIAASAVVYANIYSFFGQANGNMNQAGQSIVIQALELQKRARKKVVISETGWPSQGNFAGTQYAAPSLANQARFLGSFICNARKHKVKFYLHEPFDSNWKGTPSSIEQHFGILNRNGRFKTRFRTTGVC</sequence>
<name>A0ACC2RVZ5_9FUNG</name>
<evidence type="ECO:0000313" key="2">
    <source>
        <dbReference type="Proteomes" id="UP001165960"/>
    </source>
</evidence>